<reference evidence="1 2" key="1">
    <citation type="submission" date="2023-09" db="EMBL/GenBank/DDBJ databases">
        <authorList>
            <person name="Rey-Velasco X."/>
        </authorList>
    </citation>
    <scope>NUCLEOTIDE SEQUENCE [LARGE SCALE GENOMIC DNA]</scope>
    <source>
        <strain evidence="1 2">F117</strain>
    </source>
</reference>
<organism evidence="1 2">
    <name type="scientific">Autumnicola musiva</name>
    <dbReference type="NCBI Taxonomy" id="3075589"/>
    <lineage>
        <taxon>Bacteria</taxon>
        <taxon>Pseudomonadati</taxon>
        <taxon>Bacteroidota</taxon>
        <taxon>Flavobacteriia</taxon>
        <taxon>Flavobacteriales</taxon>
        <taxon>Flavobacteriaceae</taxon>
        <taxon>Autumnicola</taxon>
    </lineage>
</organism>
<dbReference type="Proteomes" id="UP001262582">
    <property type="component" value="Unassembled WGS sequence"/>
</dbReference>
<evidence type="ECO:0000313" key="2">
    <source>
        <dbReference type="Proteomes" id="UP001262582"/>
    </source>
</evidence>
<protein>
    <submittedName>
        <fullName evidence="1">Uncharacterized protein</fullName>
    </submittedName>
</protein>
<dbReference type="EMBL" id="JAVRHK010000032">
    <property type="protein sequence ID" value="MDT0678705.1"/>
    <property type="molecule type" value="Genomic_DNA"/>
</dbReference>
<keyword evidence="2" id="KW-1185">Reference proteome</keyword>
<accession>A0ABU3DAZ4</accession>
<proteinExistence type="predicted"/>
<name>A0ABU3DAZ4_9FLAO</name>
<gene>
    <name evidence="1" type="ORF">RM539_19175</name>
</gene>
<evidence type="ECO:0000313" key="1">
    <source>
        <dbReference type="EMBL" id="MDT0678705.1"/>
    </source>
</evidence>
<dbReference type="RefSeq" id="WP_311505038.1">
    <property type="nucleotide sequence ID" value="NZ_JAVRHK010000032.1"/>
</dbReference>
<comment type="caution">
    <text evidence="1">The sequence shown here is derived from an EMBL/GenBank/DDBJ whole genome shotgun (WGS) entry which is preliminary data.</text>
</comment>
<sequence length="80" mass="9180">MAFDSFRESYYKSIGGEKDVAFVIPENKKEAVNFKNGQESIRKIIPMLKQKFPAADNYGIHYQNDNIHSFYVEVSNSDGL</sequence>